<dbReference type="RefSeq" id="XP_016245894.1">
    <property type="nucleotide sequence ID" value="XM_016396038.1"/>
</dbReference>
<dbReference type="InterPro" id="IPR052741">
    <property type="entry name" value="Mitochondrial_HTD2"/>
</dbReference>
<proteinExistence type="predicted"/>
<sequence>MFSEDANSSMSTQAVAARLQATHQSKVYKRTQRLDGNQLSLLFYTLNRPNLGDNVRDGTVLPPGAHLIYFTPRTTTNRLNEDGTDSTFTAEPPFQRRIWGGGEMVWERANPLLVGDTVLETTQLETCEVKRDAQGDEMLLLTVARRLENGKGLAVTDRRHVLLRQNATSNSRTTEKGPSQSQRHPGPSTAQALQQGANPKALSRTVRLDEVTVFRYSALTFNSHRIHYSLPWARDVEKYPQLLAQGPLGITLLLDLWGDSRATQQSDSDLEDRPQMPTSARKLTYQSMKPLFVNETCNLNMLERGAGMALLWIQKEDGTVGMKAEIECFQLQEKL</sequence>
<dbReference type="HOGENOM" id="CLU_028690_0_1_1"/>
<reference evidence="2 3" key="1">
    <citation type="submission" date="2015-01" db="EMBL/GenBank/DDBJ databases">
        <title>The Genome Sequence of Cladophialophora immunda CBS83496.</title>
        <authorList>
            <consortium name="The Broad Institute Genomics Platform"/>
            <person name="Cuomo C."/>
            <person name="de Hoog S."/>
            <person name="Gorbushina A."/>
            <person name="Stielow B."/>
            <person name="Teixiera M."/>
            <person name="Abouelleil A."/>
            <person name="Chapman S.B."/>
            <person name="Priest M."/>
            <person name="Young S.K."/>
            <person name="Wortman J."/>
            <person name="Nusbaum C."/>
            <person name="Birren B."/>
        </authorList>
    </citation>
    <scope>NUCLEOTIDE SEQUENCE [LARGE SCALE GENOMIC DNA]</scope>
    <source>
        <strain evidence="2 3">CBS 83496</strain>
    </source>
</reference>
<dbReference type="PANTHER" id="PTHR28152:SF2">
    <property type="entry name" value="N-TERMINAL OF MAOC-LIKE DEHYDRATASE DOMAIN-CONTAINING PROTEIN"/>
    <property type="match status" value="1"/>
</dbReference>
<gene>
    <name evidence="2" type="ORF">PV07_08839</name>
</gene>
<evidence type="ECO:0000313" key="2">
    <source>
        <dbReference type="EMBL" id="KIW25678.1"/>
    </source>
</evidence>
<dbReference type="GeneID" id="27348033"/>
<evidence type="ECO:0000313" key="3">
    <source>
        <dbReference type="Proteomes" id="UP000054466"/>
    </source>
</evidence>
<feature type="region of interest" description="Disordered" evidence="1">
    <location>
        <begin position="163"/>
        <end position="201"/>
    </location>
</feature>
<dbReference type="Gene3D" id="3.10.129.10">
    <property type="entry name" value="Hotdog Thioesterase"/>
    <property type="match status" value="1"/>
</dbReference>
<dbReference type="GO" id="GO:0005739">
    <property type="term" value="C:mitochondrion"/>
    <property type="evidence" value="ECO:0007669"/>
    <property type="project" value="TreeGrafter"/>
</dbReference>
<feature type="compositionally biased region" description="Polar residues" evidence="1">
    <location>
        <begin position="165"/>
        <end position="197"/>
    </location>
</feature>
<dbReference type="PANTHER" id="PTHR28152">
    <property type="entry name" value="HYDROXYACYL-THIOESTER DEHYDRATASE TYPE 2, MITOCHONDRIAL"/>
    <property type="match status" value="1"/>
</dbReference>
<name>A0A0D2C384_9EURO</name>
<keyword evidence="3" id="KW-1185">Reference proteome</keyword>
<dbReference type="STRING" id="569365.A0A0D2C384"/>
<dbReference type="VEuPathDB" id="FungiDB:PV07_08839"/>
<dbReference type="OrthoDB" id="3257538at2759"/>
<evidence type="ECO:0008006" key="4">
    <source>
        <dbReference type="Google" id="ProtNLM"/>
    </source>
</evidence>
<protein>
    <recommendedName>
        <fullName evidence="4">N-terminal of MaoC-like dehydratase domain-containing protein</fullName>
    </recommendedName>
</protein>
<dbReference type="SUPFAM" id="SSF54637">
    <property type="entry name" value="Thioesterase/thiol ester dehydrase-isomerase"/>
    <property type="match status" value="1"/>
</dbReference>
<organism evidence="2 3">
    <name type="scientific">Cladophialophora immunda</name>
    <dbReference type="NCBI Taxonomy" id="569365"/>
    <lineage>
        <taxon>Eukaryota</taxon>
        <taxon>Fungi</taxon>
        <taxon>Dikarya</taxon>
        <taxon>Ascomycota</taxon>
        <taxon>Pezizomycotina</taxon>
        <taxon>Eurotiomycetes</taxon>
        <taxon>Chaetothyriomycetidae</taxon>
        <taxon>Chaetothyriales</taxon>
        <taxon>Herpotrichiellaceae</taxon>
        <taxon>Cladophialophora</taxon>
    </lineage>
</organism>
<dbReference type="AlphaFoldDB" id="A0A0D2C384"/>
<dbReference type="Proteomes" id="UP000054466">
    <property type="component" value="Unassembled WGS sequence"/>
</dbReference>
<accession>A0A0D2C384</accession>
<dbReference type="EMBL" id="KN847044">
    <property type="protein sequence ID" value="KIW25678.1"/>
    <property type="molecule type" value="Genomic_DNA"/>
</dbReference>
<dbReference type="InterPro" id="IPR029069">
    <property type="entry name" value="HotDog_dom_sf"/>
</dbReference>
<dbReference type="GO" id="GO:0019171">
    <property type="term" value="F:(3R)-hydroxyacyl-[acyl-carrier-protein] dehydratase activity"/>
    <property type="evidence" value="ECO:0007669"/>
    <property type="project" value="TreeGrafter"/>
</dbReference>
<evidence type="ECO:0000256" key="1">
    <source>
        <dbReference type="SAM" id="MobiDB-lite"/>
    </source>
</evidence>